<dbReference type="Proteomes" id="UP001066276">
    <property type="component" value="Chromosome 3_2"/>
</dbReference>
<evidence type="ECO:0000313" key="1">
    <source>
        <dbReference type="EMBL" id="KAJ1177555.1"/>
    </source>
</evidence>
<gene>
    <name evidence="1" type="ORF">NDU88_002808</name>
</gene>
<keyword evidence="2" id="KW-1185">Reference proteome</keyword>
<sequence>MNVRVLHLRRSRREAARDALRDDRGHEYGGVEQGRELLRSEGCWWEMPGDRKDEICQKALQLLGNLCASGTLENENCLDFIYYMRERDRPRPVDSGK</sequence>
<dbReference type="AlphaFoldDB" id="A0AAV7TMT9"/>
<accession>A0AAV7TMT9</accession>
<organism evidence="1 2">
    <name type="scientific">Pleurodeles waltl</name>
    <name type="common">Iberian ribbed newt</name>
    <dbReference type="NCBI Taxonomy" id="8319"/>
    <lineage>
        <taxon>Eukaryota</taxon>
        <taxon>Metazoa</taxon>
        <taxon>Chordata</taxon>
        <taxon>Craniata</taxon>
        <taxon>Vertebrata</taxon>
        <taxon>Euteleostomi</taxon>
        <taxon>Amphibia</taxon>
        <taxon>Batrachia</taxon>
        <taxon>Caudata</taxon>
        <taxon>Salamandroidea</taxon>
        <taxon>Salamandridae</taxon>
        <taxon>Pleurodelinae</taxon>
        <taxon>Pleurodeles</taxon>
    </lineage>
</organism>
<dbReference type="EMBL" id="JANPWB010000006">
    <property type="protein sequence ID" value="KAJ1177555.1"/>
    <property type="molecule type" value="Genomic_DNA"/>
</dbReference>
<proteinExistence type="predicted"/>
<evidence type="ECO:0000313" key="2">
    <source>
        <dbReference type="Proteomes" id="UP001066276"/>
    </source>
</evidence>
<comment type="caution">
    <text evidence="1">The sequence shown here is derived from an EMBL/GenBank/DDBJ whole genome shotgun (WGS) entry which is preliminary data.</text>
</comment>
<name>A0AAV7TMT9_PLEWA</name>
<reference evidence="1" key="1">
    <citation type="journal article" date="2022" name="bioRxiv">
        <title>Sequencing and chromosome-scale assembly of the giantPleurodeles waltlgenome.</title>
        <authorList>
            <person name="Brown T."/>
            <person name="Elewa A."/>
            <person name="Iarovenko S."/>
            <person name="Subramanian E."/>
            <person name="Araus A.J."/>
            <person name="Petzold A."/>
            <person name="Susuki M."/>
            <person name="Suzuki K.-i.T."/>
            <person name="Hayashi T."/>
            <person name="Toyoda A."/>
            <person name="Oliveira C."/>
            <person name="Osipova E."/>
            <person name="Leigh N.D."/>
            <person name="Simon A."/>
            <person name="Yun M.H."/>
        </authorList>
    </citation>
    <scope>NUCLEOTIDE SEQUENCE</scope>
    <source>
        <strain evidence="1">20211129_DDA</strain>
        <tissue evidence="1">Liver</tissue>
    </source>
</reference>
<protein>
    <submittedName>
        <fullName evidence="1">Uncharacterized protein</fullName>
    </submittedName>
</protein>